<feature type="region of interest" description="Disordered" evidence="1">
    <location>
        <begin position="1"/>
        <end position="57"/>
    </location>
</feature>
<comment type="caution">
    <text evidence="2">The sequence shown here is derived from an EMBL/GenBank/DDBJ whole genome shotgun (WGS) entry which is preliminary data.</text>
</comment>
<feature type="compositionally biased region" description="Polar residues" evidence="1">
    <location>
        <begin position="1"/>
        <end position="22"/>
    </location>
</feature>
<evidence type="ECO:0000313" key="2">
    <source>
        <dbReference type="EMBL" id="GEV31006.1"/>
    </source>
</evidence>
<sequence length="626" mass="70521">METKDILSSCSNSKAQQMQQIQDKAEKRVGTESSKAKLKEQDTSSSSGNDAHDDDADIRPIYDEEPMAKVQTTAEINVFAIGQHHTEQPEFNNEGEVVQNAEECHDTYLLPAILTDNQIPEHSYQSLESENIWKPTSQPHRNQSVVRQPNVFKSERTRISKPRCDSQVDVNYDLTKLVTTHYFPKEREAASAKPHHKCVFSANHDTCITKFPNEVNSRAKVPSNKTSKVEQISVPNEQERQIPTGHKFSIQKTSVVQKKTMTPRSCLRWKPMGKNFKTVGLRWVPTRKIFASSITKVDSKPLNDSNADITNQYECEQTLDVSACTLNLSACTYFNPKEEGIRVWLLKRQISVNQGFKEFSTDEQAMSSDHNSSELGIHDHSNELSSSKLVPKVVPSVDKTDTSRNELELLFHHHITMLRKDTCPNNALNLKGNRMLLEGQATQTVISHNAAYQAGDLNAYDSDCDEHNTAKVALMENLSHYGSDVLAEKAQQLKPKLYDGNVIKNTYALTILDSEKTLMHAKESHSKILLKQQDPMVLEKKVNTTCVDYNSMNSSNPSPSCRPTEVEVPNELPKVSMVNTSLKKLKHHLAGFDVVVKERTTATAITEGSWGFEHTKSCLEMKLFHL</sequence>
<gene>
    <name evidence="2" type="ORF">Tci_102983</name>
</gene>
<proteinExistence type="predicted"/>
<dbReference type="AlphaFoldDB" id="A0A699GMS7"/>
<evidence type="ECO:0000256" key="1">
    <source>
        <dbReference type="SAM" id="MobiDB-lite"/>
    </source>
</evidence>
<accession>A0A699GMS7</accession>
<feature type="compositionally biased region" description="Basic and acidic residues" evidence="1">
    <location>
        <begin position="23"/>
        <end position="42"/>
    </location>
</feature>
<dbReference type="EMBL" id="BKCJ010019985">
    <property type="protein sequence ID" value="GEV31006.1"/>
    <property type="molecule type" value="Genomic_DNA"/>
</dbReference>
<reference evidence="2" key="1">
    <citation type="journal article" date="2019" name="Sci. Rep.">
        <title>Draft genome of Tanacetum cinerariifolium, the natural source of mosquito coil.</title>
        <authorList>
            <person name="Yamashiro T."/>
            <person name="Shiraishi A."/>
            <person name="Satake H."/>
            <person name="Nakayama K."/>
        </authorList>
    </citation>
    <scope>NUCLEOTIDE SEQUENCE</scope>
</reference>
<organism evidence="2">
    <name type="scientific">Tanacetum cinerariifolium</name>
    <name type="common">Dalmatian daisy</name>
    <name type="synonym">Chrysanthemum cinerariifolium</name>
    <dbReference type="NCBI Taxonomy" id="118510"/>
    <lineage>
        <taxon>Eukaryota</taxon>
        <taxon>Viridiplantae</taxon>
        <taxon>Streptophyta</taxon>
        <taxon>Embryophyta</taxon>
        <taxon>Tracheophyta</taxon>
        <taxon>Spermatophyta</taxon>
        <taxon>Magnoliopsida</taxon>
        <taxon>eudicotyledons</taxon>
        <taxon>Gunneridae</taxon>
        <taxon>Pentapetalae</taxon>
        <taxon>asterids</taxon>
        <taxon>campanulids</taxon>
        <taxon>Asterales</taxon>
        <taxon>Asteraceae</taxon>
        <taxon>Asteroideae</taxon>
        <taxon>Anthemideae</taxon>
        <taxon>Anthemidinae</taxon>
        <taxon>Tanacetum</taxon>
    </lineage>
</organism>
<protein>
    <submittedName>
        <fullName evidence="2">Uncharacterized protein</fullName>
    </submittedName>
</protein>
<name>A0A699GMS7_TANCI</name>